<dbReference type="Proteomes" id="UP001218218">
    <property type="component" value="Unassembled WGS sequence"/>
</dbReference>
<evidence type="ECO:0000313" key="1">
    <source>
        <dbReference type="EMBL" id="KAJ7361141.1"/>
    </source>
</evidence>
<gene>
    <name evidence="1" type="ORF">DFH08DRAFT_951753</name>
</gene>
<comment type="caution">
    <text evidence="1">The sequence shown here is derived from an EMBL/GenBank/DDBJ whole genome shotgun (WGS) entry which is preliminary data.</text>
</comment>
<evidence type="ECO:0008006" key="3">
    <source>
        <dbReference type="Google" id="ProtNLM"/>
    </source>
</evidence>
<proteinExistence type="predicted"/>
<reference evidence="1" key="1">
    <citation type="submission" date="2023-03" db="EMBL/GenBank/DDBJ databases">
        <title>Massive genome expansion in bonnet fungi (Mycena s.s.) driven by repeated elements and novel gene families across ecological guilds.</title>
        <authorList>
            <consortium name="Lawrence Berkeley National Laboratory"/>
            <person name="Harder C.B."/>
            <person name="Miyauchi S."/>
            <person name="Viragh M."/>
            <person name="Kuo A."/>
            <person name="Thoen E."/>
            <person name="Andreopoulos B."/>
            <person name="Lu D."/>
            <person name="Skrede I."/>
            <person name="Drula E."/>
            <person name="Henrissat B."/>
            <person name="Morin E."/>
            <person name="Kohler A."/>
            <person name="Barry K."/>
            <person name="LaButti K."/>
            <person name="Morin E."/>
            <person name="Salamov A."/>
            <person name="Lipzen A."/>
            <person name="Mereny Z."/>
            <person name="Hegedus B."/>
            <person name="Baldrian P."/>
            <person name="Stursova M."/>
            <person name="Weitz H."/>
            <person name="Taylor A."/>
            <person name="Grigoriev I.V."/>
            <person name="Nagy L.G."/>
            <person name="Martin F."/>
            <person name="Kauserud H."/>
        </authorList>
    </citation>
    <scope>NUCLEOTIDE SEQUENCE</scope>
    <source>
        <strain evidence="1">CBHHK002</strain>
    </source>
</reference>
<protein>
    <recommendedName>
        <fullName evidence="3">F-box domain-containing protein</fullName>
    </recommendedName>
</protein>
<dbReference type="AlphaFoldDB" id="A0AAD7AK13"/>
<organism evidence="1 2">
    <name type="scientific">Mycena albidolilacea</name>
    <dbReference type="NCBI Taxonomy" id="1033008"/>
    <lineage>
        <taxon>Eukaryota</taxon>
        <taxon>Fungi</taxon>
        <taxon>Dikarya</taxon>
        <taxon>Basidiomycota</taxon>
        <taxon>Agaricomycotina</taxon>
        <taxon>Agaricomycetes</taxon>
        <taxon>Agaricomycetidae</taxon>
        <taxon>Agaricales</taxon>
        <taxon>Marasmiineae</taxon>
        <taxon>Mycenaceae</taxon>
        <taxon>Mycena</taxon>
    </lineage>
</organism>
<sequence length="310" mass="35252">MSNLPPELQREIIELAVRANHEDAGLRLTLRLVAYHVHFWVDSVFYELVMISDAAITKKFLKLVASKPLSYFATVIKTLLISDLIPTSQGARILLLDLSSGCSQLPLQRLSMNFRNVAYLLTARAPPAWAVTLTHLLFFSCDDAQAADLKLLHRLPRLTHVALYGLNADPLHDKVLCDSCPNLRVLALRPDYRSAPVIKELDTRIVIAPRIPDIKDWEAAHFGLSDLWTDCESVLGRRTGSAPLRDLDELNNKMNTLQLELAESRKRLEMCVQMVCQRPSPFPRLITIQLLDAQNTLEVRCLEWHQFYHN</sequence>
<name>A0AAD7AK13_9AGAR</name>
<accession>A0AAD7AK13</accession>
<evidence type="ECO:0000313" key="2">
    <source>
        <dbReference type="Proteomes" id="UP001218218"/>
    </source>
</evidence>
<keyword evidence="2" id="KW-1185">Reference proteome</keyword>
<dbReference type="EMBL" id="JARIHO010000005">
    <property type="protein sequence ID" value="KAJ7361141.1"/>
    <property type="molecule type" value="Genomic_DNA"/>
</dbReference>